<sequence length="400" mass="44760">MPNSGALTRNHGSNRINNSPVVRRNQPQFLPHHQLQREQQRPLKSKSPETDSRTDSDESTLSTLSSVSSSSPPKTADFTNLDRLITAVTPFVRAQMLSEPKMKGKTSGADGHPYFCLGDLWDSFREWSVYGVGSPVLLRGGDSVKQYFAPSLSGIQLYIDPHRPRRTNGDSDDGSSRETCSAGSSDSEAENRAKGAVDRAWNQHSLVNFNSQRMSRLTMGDGPGMSSSGDERGVGDSSGLLVFQYFEHEQPRVRLPLYDKVSELAAHFPELRMYRSCDLMPVSWVSVAWYPIYRIPMGPTLENLEVSFLTFHSLSTHCRSKIQPQFHASTGRKGYGVDLSPKISLPVFALAFCKLRGSILTPDGESEWQQANSLFQAAANWLRHLQVNLPDFQFFLSRWR</sequence>
<feature type="region of interest" description="Disordered" evidence="1">
    <location>
        <begin position="1"/>
        <end position="77"/>
    </location>
</feature>
<organism evidence="2 3">
    <name type="scientific">Quillaja saponaria</name>
    <name type="common">Soap bark tree</name>
    <dbReference type="NCBI Taxonomy" id="32244"/>
    <lineage>
        <taxon>Eukaryota</taxon>
        <taxon>Viridiplantae</taxon>
        <taxon>Streptophyta</taxon>
        <taxon>Embryophyta</taxon>
        <taxon>Tracheophyta</taxon>
        <taxon>Spermatophyta</taxon>
        <taxon>Magnoliopsida</taxon>
        <taxon>eudicotyledons</taxon>
        <taxon>Gunneridae</taxon>
        <taxon>Pentapetalae</taxon>
        <taxon>rosids</taxon>
        <taxon>fabids</taxon>
        <taxon>Fabales</taxon>
        <taxon>Quillajaceae</taxon>
        <taxon>Quillaja</taxon>
    </lineage>
</organism>
<accession>A0AAD7VEX0</accession>
<dbReference type="KEGG" id="qsa:O6P43_010821"/>
<feature type="compositionally biased region" description="Polar residues" evidence="1">
    <location>
        <begin position="1"/>
        <end position="28"/>
    </location>
</feature>
<dbReference type="InterPro" id="IPR008507">
    <property type="entry name" value="DUF789"/>
</dbReference>
<proteinExistence type="predicted"/>
<dbReference type="AlphaFoldDB" id="A0AAD7VEX0"/>
<evidence type="ECO:0000313" key="2">
    <source>
        <dbReference type="EMBL" id="KAJ7973015.1"/>
    </source>
</evidence>
<evidence type="ECO:0000313" key="3">
    <source>
        <dbReference type="Proteomes" id="UP001163823"/>
    </source>
</evidence>
<reference evidence="2" key="1">
    <citation type="journal article" date="2023" name="Science">
        <title>Elucidation of the pathway for biosynthesis of saponin adjuvants from the soapbark tree.</title>
        <authorList>
            <person name="Reed J."/>
            <person name="Orme A."/>
            <person name="El-Demerdash A."/>
            <person name="Owen C."/>
            <person name="Martin L.B.B."/>
            <person name="Misra R.C."/>
            <person name="Kikuchi S."/>
            <person name="Rejzek M."/>
            <person name="Martin A.C."/>
            <person name="Harkess A."/>
            <person name="Leebens-Mack J."/>
            <person name="Louveau T."/>
            <person name="Stephenson M.J."/>
            <person name="Osbourn A."/>
        </authorList>
    </citation>
    <scope>NUCLEOTIDE SEQUENCE</scope>
    <source>
        <strain evidence="2">S10</strain>
    </source>
</reference>
<feature type="compositionally biased region" description="Low complexity" evidence="1">
    <location>
        <begin position="59"/>
        <end position="73"/>
    </location>
</feature>
<dbReference type="Pfam" id="PF05623">
    <property type="entry name" value="DUF789"/>
    <property type="match status" value="1"/>
</dbReference>
<feature type="compositionally biased region" description="Basic and acidic residues" evidence="1">
    <location>
        <begin position="35"/>
        <end position="56"/>
    </location>
</feature>
<evidence type="ECO:0000256" key="1">
    <source>
        <dbReference type="SAM" id="MobiDB-lite"/>
    </source>
</evidence>
<keyword evidence="3" id="KW-1185">Reference proteome</keyword>
<comment type="caution">
    <text evidence="2">The sequence shown here is derived from an EMBL/GenBank/DDBJ whole genome shotgun (WGS) entry which is preliminary data.</text>
</comment>
<feature type="region of interest" description="Disordered" evidence="1">
    <location>
        <begin position="159"/>
        <end position="196"/>
    </location>
</feature>
<dbReference type="Proteomes" id="UP001163823">
    <property type="component" value="Chromosome 4"/>
</dbReference>
<gene>
    <name evidence="2" type="ORF">O6P43_010821</name>
</gene>
<protein>
    <submittedName>
        <fullName evidence="2">Uncharacterized protein</fullName>
    </submittedName>
</protein>
<name>A0AAD7VEX0_QUISA</name>
<dbReference type="PANTHER" id="PTHR31343:SF4">
    <property type="entry name" value="DUF789 DOMAIN-CONTAINING PROTEIN"/>
    <property type="match status" value="1"/>
</dbReference>
<dbReference type="PANTHER" id="PTHR31343">
    <property type="entry name" value="T15D22.8"/>
    <property type="match status" value="1"/>
</dbReference>
<feature type="compositionally biased region" description="Polar residues" evidence="1">
    <location>
        <begin position="177"/>
        <end position="186"/>
    </location>
</feature>
<dbReference type="EMBL" id="JARAOO010000004">
    <property type="protein sequence ID" value="KAJ7973015.1"/>
    <property type="molecule type" value="Genomic_DNA"/>
</dbReference>